<evidence type="ECO:0008006" key="3">
    <source>
        <dbReference type="Google" id="ProtNLM"/>
    </source>
</evidence>
<gene>
    <name evidence="1" type="ORF">HH216_05210</name>
</gene>
<keyword evidence="2" id="KW-1185">Reference proteome</keyword>
<dbReference type="KEGG" id="srho:HH216_05210"/>
<proteinExistence type="predicted"/>
<sequence>MDNFFITQEPYIHIGNKRFLGRVGNTLIKSLGLRYTLHQHLDWTTDMNSVEQRINYFHLLDAVIAYHVPGDVVELGCYTGQCALLFQKIIADHNSDKQLHLYDSFDTHFSFKGNIEQELVSNFERANLKQPVLHKGYFEQTLPANLPEQICFAHIDCGFGGEPQQHREIMLHCLTHLYPRLSRGAVVVLMDYHDDQTGDKGADANPGVKLACDAFFADRPEKVASLYGNEYSHGFFRKL</sequence>
<dbReference type="Pfam" id="PF05711">
    <property type="entry name" value="TylF"/>
    <property type="match status" value="1"/>
</dbReference>
<evidence type="ECO:0000313" key="2">
    <source>
        <dbReference type="Proteomes" id="UP000501128"/>
    </source>
</evidence>
<dbReference type="SUPFAM" id="SSF53335">
    <property type="entry name" value="S-adenosyl-L-methionine-dependent methyltransferases"/>
    <property type="match status" value="1"/>
</dbReference>
<organism evidence="1 2">
    <name type="scientific">Spirosoma rhododendri</name>
    <dbReference type="NCBI Taxonomy" id="2728024"/>
    <lineage>
        <taxon>Bacteria</taxon>
        <taxon>Pseudomonadati</taxon>
        <taxon>Bacteroidota</taxon>
        <taxon>Cytophagia</taxon>
        <taxon>Cytophagales</taxon>
        <taxon>Cytophagaceae</taxon>
        <taxon>Spirosoma</taxon>
    </lineage>
</organism>
<dbReference type="InterPro" id="IPR029063">
    <property type="entry name" value="SAM-dependent_MTases_sf"/>
</dbReference>
<protein>
    <recommendedName>
        <fullName evidence="3">Class I SAM-dependent methyltransferase</fullName>
    </recommendedName>
</protein>
<accession>A0A7L5DK81</accession>
<dbReference type="Gene3D" id="3.40.50.150">
    <property type="entry name" value="Vaccinia Virus protein VP39"/>
    <property type="match status" value="1"/>
</dbReference>
<dbReference type="InterPro" id="IPR008884">
    <property type="entry name" value="TylF_MeTrfase"/>
</dbReference>
<dbReference type="PANTHER" id="PTHR40036:SF1">
    <property type="entry name" value="MACROCIN O-METHYLTRANSFERASE"/>
    <property type="match status" value="1"/>
</dbReference>
<dbReference type="Proteomes" id="UP000501128">
    <property type="component" value="Chromosome"/>
</dbReference>
<name>A0A7L5DK81_9BACT</name>
<dbReference type="AlphaFoldDB" id="A0A7L5DK81"/>
<reference evidence="1 2" key="1">
    <citation type="submission" date="2020-04" db="EMBL/GenBank/DDBJ databases">
        <title>Genome sequencing of novel species.</title>
        <authorList>
            <person name="Heo J."/>
            <person name="Kim S.-J."/>
            <person name="Kim J.-S."/>
            <person name="Hong S.-B."/>
            <person name="Kwon S.-W."/>
        </authorList>
    </citation>
    <scope>NUCLEOTIDE SEQUENCE [LARGE SCALE GENOMIC DNA]</scope>
    <source>
        <strain evidence="1 2">CJU-R4</strain>
    </source>
</reference>
<evidence type="ECO:0000313" key="1">
    <source>
        <dbReference type="EMBL" id="QJD77892.1"/>
    </source>
</evidence>
<dbReference type="EMBL" id="CP051677">
    <property type="protein sequence ID" value="QJD77892.1"/>
    <property type="molecule type" value="Genomic_DNA"/>
</dbReference>
<dbReference type="RefSeq" id="WP_169549836.1">
    <property type="nucleotide sequence ID" value="NZ_CP051677.1"/>
</dbReference>
<dbReference type="PANTHER" id="PTHR40036">
    <property type="entry name" value="MACROCIN O-METHYLTRANSFERASE"/>
    <property type="match status" value="1"/>
</dbReference>